<evidence type="ECO:0000256" key="19">
    <source>
        <dbReference type="PIRNR" id="PIRNR017184"/>
    </source>
</evidence>
<dbReference type="Gene3D" id="3.40.50.10260">
    <property type="entry name" value="YjeF N-terminal domain"/>
    <property type="match status" value="1"/>
</dbReference>
<dbReference type="PROSITE" id="PS01050">
    <property type="entry name" value="YJEF_C_2"/>
    <property type="match status" value="1"/>
</dbReference>
<dbReference type="EMBL" id="DSQF01000006">
    <property type="protein sequence ID" value="HGZ42540.1"/>
    <property type="molecule type" value="Genomic_DNA"/>
</dbReference>
<comment type="similarity">
    <text evidence="17">Belongs to the NnrD/CARKD family.</text>
</comment>
<evidence type="ECO:0000259" key="21">
    <source>
        <dbReference type="PROSITE" id="PS51385"/>
    </source>
</evidence>
<comment type="caution">
    <text evidence="18">Lacks conserved residue(s) required for the propagation of feature annotation.</text>
</comment>
<dbReference type="HAMAP" id="MF_01966">
    <property type="entry name" value="NADHX_epimerase"/>
    <property type="match status" value="1"/>
</dbReference>
<dbReference type="PROSITE" id="PS51383">
    <property type="entry name" value="YJEF_C_3"/>
    <property type="match status" value="1"/>
</dbReference>
<evidence type="ECO:0000256" key="6">
    <source>
        <dbReference type="ARBA" id="ARBA00022741"/>
    </source>
</evidence>
<evidence type="ECO:0000256" key="15">
    <source>
        <dbReference type="ARBA" id="ARBA00048238"/>
    </source>
</evidence>
<dbReference type="EC" id="4.2.1.136" evidence="19"/>
<evidence type="ECO:0000256" key="3">
    <source>
        <dbReference type="ARBA" id="ARBA00006001"/>
    </source>
</evidence>
<evidence type="ECO:0000256" key="12">
    <source>
        <dbReference type="ARBA" id="ARBA00023239"/>
    </source>
</evidence>
<dbReference type="CDD" id="cd01171">
    <property type="entry name" value="YXKO-related"/>
    <property type="match status" value="1"/>
</dbReference>
<name>A0A832MKK6_UNCEI</name>
<dbReference type="PANTHER" id="PTHR12592">
    <property type="entry name" value="ATP-DEPENDENT (S)-NAD(P)H-HYDRATE DEHYDRATASE FAMILY MEMBER"/>
    <property type="match status" value="1"/>
</dbReference>
<comment type="caution">
    <text evidence="22">The sequence shown here is derived from an EMBL/GenBank/DDBJ whole genome shotgun (WGS) entry which is preliminary data.</text>
</comment>
<keyword evidence="12 17" id="KW-0456">Lyase</keyword>
<accession>A0A832MKK6</accession>
<comment type="similarity">
    <text evidence="4 19">In the C-terminal section; belongs to the NnrD/CARKD family.</text>
</comment>
<comment type="catalytic activity">
    <reaction evidence="16 17 19">
        <text>(6S)-NADPHX + ADP = AMP + phosphate + NADPH + H(+)</text>
        <dbReference type="Rhea" id="RHEA:32235"/>
        <dbReference type="ChEBI" id="CHEBI:15378"/>
        <dbReference type="ChEBI" id="CHEBI:43474"/>
        <dbReference type="ChEBI" id="CHEBI:57783"/>
        <dbReference type="ChEBI" id="CHEBI:64076"/>
        <dbReference type="ChEBI" id="CHEBI:456215"/>
        <dbReference type="ChEBI" id="CHEBI:456216"/>
        <dbReference type="EC" id="4.2.1.136"/>
    </reaction>
</comment>
<comment type="catalytic activity">
    <reaction evidence="2 18 19">
        <text>(6R)-NADPHX = (6S)-NADPHX</text>
        <dbReference type="Rhea" id="RHEA:32227"/>
        <dbReference type="ChEBI" id="CHEBI:64076"/>
        <dbReference type="ChEBI" id="CHEBI:64077"/>
        <dbReference type="EC" id="5.1.99.6"/>
    </reaction>
</comment>
<feature type="binding site" evidence="18">
    <location>
        <position position="166"/>
    </location>
    <ligand>
        <name>(6S)-NADPHX</name>
        <dbReference type="ChEBI" id="CHEBI:64076"/>
    </ligand>
</feature>
<dbReference type="InterPro" id="IPR004443">
    <property type="entry name" value="YjeF_N_dom"/>
</dbReference>
<feature type="domain" description="YjeF N-terminal" evidence="21">
    <location>
        <begin position="9"/>
        <end position="223"/>
    </location>
</feature>
<keyword evidence="7 17" id="KW-0067">ATP-binding</keyword>
<dbReference type="InterPro" id="IPR017953">
    <property type="entry name" value="Carbohydrate_kinase_pred_CS"/>
</dbReference>
<keyword evidence="6 17" id="KW-0547">Nucleotide-binding</keyword>
<evidence type="ECO:0000256" key="8">
    <source>
        <dbReference type="ARBA" id="ARBA00022857"/>
    </source>
</evidence>
<dbReference type="GO" id="GO:0005524">
    <property type="term" value="F:ATP binding"/>
    <property type="evidence" value="ECO:0007669"/>
    <property type="project" value="UniProtKB-UniRule"/>
</dbReference>
<dbReference type="Gene3D" id="3.40.1190.20">
    <property type="match status" value="1"/>
</dbReference>
<feature type="binding site" evidence="17">
    <location>
        <begin position="427"/>
        <end position="431"/>
    </location>
    <ligand>
        <name>AMP</name>
        <dbReference type="ChEBI" id="CHEBI:456215"/>
    </ligand>
</feature>
<keyword evidence="8 17" id="KW-0521">NADP</keyword>
<dbReference type="EC" id="5.1.99.6" evidence="19"/>
<comment type="function">
    <text evidence="14 19">Bifunctional enzyme that catalyzes the epimerization of the S- and R-forms of NAD(P)HX and the dehydration of the S-form of NAD(P)HX at the expense of ADP, which is converted to AMP. This allows the repair of both epimers of NAD(P)HX, a damaged form of NAD(P)H that is a result of enzymatic or heat-dependent hydration.</text>
</comment>
<evidence type="ECO:0000256" key="1">
    <source>
        <dbReference type="ARBA" id="ARBA00000013"/>
    </source>
</evidence>
<evidence type="ECO:0000256" key="4">
    <source>
        <dbReference type="ARBA" id="ARBA00009524"/>
    </source>
</evidence>
<comment type="catalytic activity">
    <reaction evidence="1 18 19">
        <text>(6R)-NADHX = (6S)-NADHX</text>
        <dbReference type="Rhea" id="RHEA:32215"/>
        <dbReference type="ChEBI" id="CHEBI:64074"/>
        <dbReference type="ChEBI" id="CHEBI:64075"/>
        <dbReference type="EC" id="5.1.99.6"/>
    </reaction>
</comment>
<feature type="binding site" evidence="18">
    <location>
        <position position="130"/>
    </location>
    <ligand>
        <name>K(+)</name>
        <dbReference type="ChEBI" id="CHEBI:29103"/>
    </ligand>
</feature>
<dbReference type="PIRSF" id="PIRSF017184">
    <property type="entry name" value="Nnr"/>
    <property type="match status" value="1"/>
</dbReference>
<evidence type="ECO:0000313" key="22">
    <source>
        <dbReference type="EMBL" id="HGZ42540.1"/>
    </source>
</evidence>
<feature type="binding site" evidence="17">
    <location>
        <position position="339"/>
    </location>
    <ligand>
        <name>(6S)-NADPHX</name>
        <dbReference type="ChEBI" id="CHEBI:64076"/>
    </ligand>
</feature>
<comment type="cofactor">
    <cofactor evidence="17">
        <name>Mg(2+)</name>
        <dbReference type="ChEBI" id="CHEBI:18420"/>
    </cofactor>
</comment>
<keyword evidence="9 18" id="KW-0630">Potassium</keyword>
<evidence type="ECO:0000256" key="9">
    <source>
        <dbReference type="ARBA" id="ARBA00022958"/>
    </source>
</evidence>
<dbReference type="Pfam" id="PF01256">
    <property type="entry name" value="Carb_kinase"/>
    <property type="match status" value="1"/>
</dbReference>
<dbReference type="AlphaFoldDB" id="A0A832MKK6"/>
<gene>
    <name evidence="17" type="primary">nnrD</name>
    <name evidence="18" type="synonym">nnrE</name>
    <name evidence="22" type="ORF">ENR23_03775</name>
</gene>
<evidence type="ECO:0000256" key="16">
    <source>
        <dbReference type="ARBA" id="ARBA00049209"/>
    </source>
</evidence>
<dbReference type="GO" id="GO:0110051">
    <property type="term" value="P:metabolite repair"/>
    <property type="evidence" value="ECO:0007669"/>
    <property type="project" value="TreeGrafter"/>
</dbReference>
<evidence type="ECO:0000256" key="2">
    <source>
        <dbReference type="ARBA" id="ARBA00000909"/>
    </source>
</evidence>
<proteinExistence type="inferred from homology"/>
<comment type="function">
    <text evidence="17">Catalyzes the dehydration of the S-form of NAD(P)HX at the expense of ADP, which is converted to AMP. Together with NAD(P)HX epimerase, which catalyzes the epimerization of the S- and R-forms, the enzyme allows the repair of both epimers of NAD(P)HX, a damaged form of NAD(P)H that is a result of enzymatic or heat-dependent hydration.</text>
</comment>
<evidence type="ECO:0000256" key="13">
    <source>
        <dbReference type="ARBA" id="ARBA00023268"/>
    </source>
</evidence>
<evidence type="ECO:0000256" key="10">
    <source>
        <dbReference type="ARBA" id="ARBA00023027"/>
    </source>
</evidence>
<dbReference type="InterPro" id="IPR029056">
    <property type="entry name" value="Ribokinase-like"/>
</dbReference>
<comment type="catalytic activity">
    <reaction evidence="15 17 19">
        <text>(6S)-NADHX + ADP = AMP + phosphate + NADH + H(+)</text>
        <dbReference type="Rhea" id="RHEA:32223"/>
        <dbReference type="ChEBI" id="CHEBI:15378"/>
        <dbReference type="ChEBI" id="CHEBI:43474"/>
        <dbReference type="ChEBI" id="CHEBI:57945"/>
        <dbReference type="ChEBI" id="CHEBI:64074"/>
        <dbReference type="ChEBI" id="CHEBI:456215"/>
        <dbReference type="ChEBI" id="CHEBI:456216"/>
        <dbReference type="EC" id="4.2.1.136"/>
    </reaction>
</comment>
<dbReference type="PROSITE" id="PS51385">
    <property type="entry name" value="YJEF_N"/>
    <property type="match status" value="1"/>
</dbReference>
<dbReference type="InterPro" id="IPR036652">
    <property type="entry name" value="YjeF_N_dom_sf"/>
</dbReference>
<sequence>MLLLTASQMRALDRATIAAGVPGATLMERAGAGVAAALEARYGPPLALRVLVLAGPGHNGGDGFVAARHLHAAGAAVRVGLVGARDRVAGDARVHLARLEAAGVAVEPADTEEAIARLVGGTDGWEFALDALLGTGAEGEPRGAIAAAVQALRELDERGTRVVAVDLPTGVSADTGAIARRAVRADLTVTFGAAKRGHWLYPGRAFCGALEVVDIGLLPPADRAAEAPVEVLTEAEAAALVPVRDPRAHKGSVGRVVVVGGATGLSGAVALAARAATRAGAGYVQCCVPRGLNDVLEVKLTEEMTIPCAEGAARALAPAALASVRDALARADAMLLGSGLSRDPGAAALARALLDARAVPTVLDADGLNAVDGAALAAATAGAPLVLTPHVGEMARLTGLSTAEVEAGRIDLAIEWARRWGAVVVLKGAPTVTAAPDGFAAVNPTGNPGLATAGTGDVLAGAIAALLAQGLTPWDAARLGVYAHGLAGDAAAAAQGVHGMNAGDVLEELPRALRTLARARDAAIGRRGRA</sequence>
<dbReference type="GO" id="GO:0052856">
    <property type="term" value="F:NAD(P)HX epimerase activity"/>
    <property type="evidence" value="ECO:0007669"/>
    <property type="project" value="UniProtKB-UniRule"/>
</dbReference>
<feature type="binding site" evidence="17">
    <location>
        <position position="456"/>
    </location>
    <ligand>
        <name>AMP</name>
        <dbReference type="ChEBI" id="CHEBI:456215"/>
    </ligand>
</feature>
<feature type="binding site" evidence="17">
    <location>
        <position position="457"/>
    </location>
    <ligand>
        <name>(6S)-NADPHX</name>
        <dbReference type="ChEBI" id="CHEBI:64076"/>
    </ligand>
</feature>
<dbReference type="HAMAP" id="MF_01965">
    <property type="entry name" value="NADHX_dehydratase"/>
    <property type="match status" value="1"/>
</dbReference>
<evidence type="ECO:0000256" key="11">
    <source>
        <dbReference type="ARBA" id="ARBA00023235"/>
    </source>
</evidence>
<dbReference type="NCBIfam" id="TIGR00196">
    <property type="entry name" value="yjeF_cterm"/>
    <property type="match status" value="1"/>
</dbReference>
<feature type="binding site" evidence="17">
    <location>
        <position position="390"/>
    </location>
    <ligand>
        <name>(6S)-NADPHX</name>
        <dbReference type="ChEBI" id="CHEBI:64076"/>
    </ligand>
</feature>
<feature type="binding site" evidence="18">
    <location>
        <begin position="134"/>
        <end position="140"/>
    </location>
    <ligand>
        <name>(6S)-NADPHX</name>
        <dbReference type="ChEBI" id="CHEBI:64076"/>
    </ligand>
</feature>
<evidence type="ECO:0000256" key="7">
    <source>
        <dbReference type="ARBA" id="ARBA00022840"/>
    </source>
</evidence>
<dbReference type="NCBIfam" id="TIGR00197">
    <property type="entry name" value="yjeF_nterm"/>
    <property type="match status" value="1"/>
</dbReference>
<feature type="binding site" evidence="17">
    <location>
        <position position="268"/>
    </location>
    <ligand>
        <name>(6S)-NADPHX</name>
        <dbReference type="ChEBI" id="CHEBI:64076"/>
    </ligand>
</feature>
<evidence type="ECO:0000256" key="18">
    <source>
        <dbReference type="HAMAP-Rule" id="MF_01966"/>
    </source>
</evidence>
<organism evidence="22">
    <name type="scientific">Eiseniibacteriota bacterium</name>
    <dbReference type="NCBI Taxonomy" id="2212470"/>
    <lineage>
        <taxon>Bacteria</taxon>
        <taxon>Candidatus Eiseniibacteriota</taxon>
    </lineage>
</organism>
<evidence type="ECO:0000256" key="14">
    <source>
        <dbReference type="ARBA" id="ARBA00025153"/>
    </source>
</evidence>
<feature type="binding site" evidence="18">
    <location>
        <position position="169"/>
    </location>
    <ligand>
        <name>K(+)</name>
        <dbReference type="ChEBI" id="CHEBI:29103"/>
    </ligand>
</feature>
<evidence type="ECO:0000256" key="5">
    <source>
        <dbReference type="ARBA" id="ARBA00022723"/>
    </source>
</evidence>
<dbReference type="InterPro" id="IPR030677">
    <property type="entry name" value="Nnr"/>
</dbReference>
<feature type="binding site" evidence="18">
    <location>
        <begin position="58"/>
        <end position="62"/>
    </location>
    <ligand>
        <name>(6S)-NADPHX</name>
        <dbReference type="ChEBI" id="CHEBI:64076"/>
    </ligand>
</feature>
<dbReference type="GO" id="GO:0046496">
    <property type="term" value="P:nicotinamide nucleotide metabolic process"/>
    <property type="evidence" value="ECO:0007669"/>
    <property type="project" value="UniProtKB-UniRule"/>
</dbReference>
<evidence type="ECO:0000256" key="17">
    <source>
        <dbReference type="HAMAP-Rule" id="MF_01965"/>
    </source>
</evidence>
<dbReference type="GO" id="GO:0052855">
    <property type="term" value="F:ADP-dependent NAD(P)H-hydrate dehydratase activity"/>
    <property type="evidence" value="ECO:0007669"/>
    <property type="project" value="UniProtKB-UniRule"/>
</dbReference>
<dbReference type="SUPFAM" id="SSF53613">
    <property type="entry name" value="Ribokinase-like"/>
    <property type="match status" value="1"/>
</dbReference>
<keyword evidence="13" id="KW-0511">Multifunctional enzyme</keyword>
<dbReference type="PANTHER" id="PTHR12592:SF0">
    <property type="entry name" value="ATP-DEPENDENT (S)-NAD(P)H-HYDRATE DEHYDRATASE"/>
    <property type="match status" value="1"/>
</dbReference>
<protein>
    <recommendedName>
        <fullName evidence="19">Bifunctional NAD(P)H-hydrate repair enzyme</fullName>
    </recommendedName>
    <alternativeName>
        <fullName evidence="19">Nicotinamide nucleotide repair protein</fullName>
    </alternativeName>
    <domain>
        <recommendedName>
            <fullName evidence="19">ADP-dependent (S)-NAD(P)H-hydrate dehydratase</fullName>
            <ecNumber evidence="19">4.2.1.136</ecNumber>
        </recommendedName>
        <alternativeName>
            <fullName evidence="19">ADP-dependent NAD(P)HX dehydratase</fullName>
        </alternativeName>
    </domain>
    <domain>
        <recommendedName>
            <fullName evidence="19">NAD(P)H-hydrate epimerase</fullName>
            <ecNumber evidence="19">5.1.99.6</ecNumber>
        </recommendedName>
    </domain>
</protein>
<dbReference type="SUPFAM" id="SSF64153">
    <property type="entry name" value="YjeF N-terminal domain-like"/>
    <property type="match status" value="1"/>
</dbReference>
<keyword evidence="11 18" id="KW-0413">Isomerase</keyword>
<comment type="cofactor">
    <cofactor evidence="18 19">
        <name>K(+)</name>
        <dbReference type="ChEBI" id="CHEBI:29103"/>
    </cofactor>
    <text evidence="18 19">Binds 1 potassium ion per subunit.</text>
</comment>
<evidence type="ECO:0000259" key="20">
    <source>
        <dbReference type="PROSITE" id="PS51383"/>
    </source>
</evidence>
<feature type="binding site" evidence="18">
    <location>
        <position position="59"/>
    </location>
    <ligand>
        <name>K(+)</name>
        <dbReference type="ChEBI" id="CHEBI:29103"/>
    </ligand>
</feature>
<comment type="function">
    <text evidence="18">Catalyzes the epimerization of the S- and R-forms of NAD(P)HX, a damaged form of NAD(P)H that is a result of enzymatic or heat-dependent hydration. This is a prerequisite for the S-specific NAD(P)H-hydrate dehydratase to allow the repair of both epimers of NAD(P)HX.</text>
</comment>
<dbReference type="Pfam" id="PF03853">
    <property type="entry name" value="YjeF_N"/>
    <property type="match status" value="1"/>
</dbReference>
<dbReference type="InterPro" id="IPR000631">
    <property type="entry name" value="CARKD"/>
</dbReference>
<feature type="domain" description="YjeF C-terminal" evidence="20">
    <location>
        <begin position="233"/>
        <end position="516"/>
    </location>
</feature>
<keyword evidence="5 18" id="KW-0479">Metal-binding</keyword>
<comment type="similarity">
    <text evidence="3 19">In the N-terminal section; belongs to the NnrE/AIBP family.</text>
</comment>
<comment type="subunit">
    <text evidence="17">Homotetramer.</text>
</comment>
<dbReference type="GO" id="GO:0046872">
    <property type="term" value="F:metal ion binding"/>
    <property type="evidence" value="ECO:0007669"/>
    <property type="project" value="UniProtKB-UniRule"/>
</dbReference>
<keyword evidence="10 17" id="KW-0520">NAD</keyword>
<reference evidence="22" key="1">
    <citation type="journal article" date="2020" name="mSystems">
        <title>Genome- and Community-Level Interaction Insights into Carbon Utilization and Element Cycling Functions of Hydrothermarchaeota in Hydrothermal Sediment.</title>
        <authorList>
            <person name="Zhou Z."/>
            <person name="Liu Y."/>
            <person name="Xu W."/>
            <person name="Pan J."/>
            <person name="Luo Z.H."/>
            <person name="Li M."/>
        </authorList>
    </citation>
    <scope>NUCLEOTIDE SEQUENCE [LARGE SCALE GENOMIC DNA]</scope>
    <source>
        <strain evidence="22">SpSt-381</strain>
    </source>
</reference>
<comment type="similarity">
    <text evidence="18">Belongs to the NnrE/AIBP family.</text>
</comment>